<keyword evidence="3" id="KW-1185">Reference proteome</keyword>
<evidence type="ECO:0000313" key="3">
    <source>
        <dbReference type="Proteomes" id="UP000504633"/>
    </source>
</evidence>
<protein>
    <submittedName>
        <fullName evidence="4">Uncharacterized protein LOC111600771</fullName>
    </submittedName>
</protein>
<dbReference type="GeneID" id="111600771"/>
<dbReference type="PANTHER" id="PTHR21398:SF22">
    <property type="entry name" value="IP12060P-RELATED"/>
    <property type="match status" value="1"/>
</dbReference>
<reference evidence="4" key="1">
    <citation type="submission" date="2025-08" db="UniProtKB">
        <authorList>
            <consortium name="RefSeq"/>
        </authorList>
    </citation>
    <scope>IDENTIFICATION</scope>
    <source>
        <strain evidence="4">15085-1641.00</strain>
        <tissue evidence="4">Whole body</tissue>
    </source>
</reference>
<accession>A0A6J1M3J5</accession>
<keyword evidence="2" id="KW-0732">Signal</keyword>
<feature type="chain" id="PRO_5026666996" evidence="2">
    <location>
        <begin position="19"/>
        <end position="180"/>
    </location>
</feature>
<dbReference type="OrthoDB" id="6340174at2759"/>
<feature type="compositionally biased region" description="Basic residues" evidence="1">
    <location>
        <begin position="31"/>
        <end position="47"/>
    </location>
</feature>
<dbReference type="Proteomes" id="UP000504633">
    <property type="component" value="Unplaced"/>
</dbReference>
<feature type="region of interest" description="Disordered" evidence="1">
    <location>
        <begin position="29"/>
        <end position="54"/>
    </location>
</feature>
<dbReference type="RefSeq" id="XP_023172817.1">
    <property type="nucleotide sequence ID" value="XM_023317049.1"/>
</dbReference>
<organism evidence="3 4">
    <name type="scientific">Drosophila hydei</name>
    <name type="common">Fruit fly</name>
    <dbReference type="NCBI Taxonomy" id="7224"/>
    <lineage>
        <taxon>Eukaryota</taxon>
        <taxon>Metazoa</taxon>
        <taxon>Ecdysozoa</taxon>
        <taxon>Arthropoda</taxon>
        <taxon>Hexapoda</taxon>
        <taxon>Insecta</taxon>
        <taxon>Pterygota</taxon>
        <taxon>Neoptera</taxon>
        <taxon>Endopterygota</taxon>
        <taxon>Diptera</taxon>
        <taxon>Brachycera</taxon>
        <taxon>Muscomorpha</taxon>
        <taxon>Ephydroidea</taxon>
        <taxon>Drosophilidae</taxon>
        <taxon>Drosophila</taxon>
    </lineage>
</organism>
<proteinExistence type="predicted"/>
<dbReference type="InterPro" id="IPR006631">
    <property type="entry name" value="DM4_12"/>
</dbReference>
<dbReference type="AlphaFoldDB" id="A0A6J1M3J5"/>
<feature type="signal peptide" evidence="2">
    <location>
        <begin position="1"/>
        <end position="18"/>
    </location>
</feature>
<dbReference type="PANTHER" id="PTHR21398">
    <property type="entry name" value="AGAP007094-PA"/>
    <property type="match status" value="1"/>
</dbReference>
<dbReference type="OMA" id="RFEQHGF"/>
<dbReference type="KEGG" id="dhe:111600771"/>
<evidence type="ECO:0000313" key="4">
    <source>
        <dbReference type="RefSeq" id="XP_023172817.1"/>
    </source>
</evidence>
<sequence length="180" mass="20410">MDWINLLLAIGLAHSVRAALVWNTGGDIAKPPKRKHKHKTKPKRKPKPPPDDDYKDFFEDSLARRLQEQSLLSRTKFYNILSRRFEQHGFGSGEDCLLRLICEVNSGPISELNGVLGSLMQVMFSPSSSKYEALPKAYYEAERHGKSDNCQNYSTKCTRSVLDLITRPLVDYIGNKTALL</sequence>
<gene>
    <name evidence="4" type="primary">LOC111600771</name>
</gene>
<evidence type="ECO:0000256" key="2">
    <source>
        <dbReference type="SAM" id="SignalP"/>
    </source>
</evidence>
<name>A0A6J1M3J5_DROHY</name>
<evidence type="ECO:0000256" key="1">
    <source>
        <dbReference type="SAM" id="MobiDB-lite"/>
    </source>
</evidence>
<dbReference type="Pfam" id="PF07841">
    <property type="entry name" value="DM4_12"/>
    <property type="match status" value="1"/>
</dbReference>
<dbReference type="SMART" id="SM00718">
    <property type="entry name" value="DM4_12"/>
    <property type="match status" value="1"/>
</dbReference>